<comment type="caution">
    <text evidence="8">The sequence shown here is derived from an EMBL/GenBank/DDBJ whole genome shotgun (WGS) entry which is preliminary data.</text>
</comment>
<dbReference type="RefSeq" id="WP_243325434.1">
    <property type="nucleotide sequence ID" value="NZ_JAKZMM010000026.1"/>
</dbReference>
<feature type="transmembrane region" description="Helical" evidence="6">
    <location>
        <begin position="372"/>
        <end position="391"/>
    </location>
</feature>
<dbReference type="PANTHER" id="PTHR30619">
    <property type="entry name" value="DNA INTERNALIZATION/COMPETENCE PROTEIN COMEC/REC2"/>
    <property type="match status" value="1"/>
</dbReference>
<keyword evidence="5 6" id="KW-0472">Membrane</keyword>
<feature type="transmembrane region" description="Helical" evidence="6">
    <location>
        <begin position="309"/>
        <end position="332"/>
    </location>
</feature>
<evidence type="ECO:0000256" key="3">
    <source>
        <dbReference type="ARBA" id="ARBA00022692"/>
    </source>
</evidence>
<feature type="transmembrane region" description="Helical" evidence="6">
    <location>
        <begin position="184"/>
        <end position="214"/>
    </location>
</feature>
<proteinExistence type="predicted"/>
<dbReference type="Proteomes" id="UP001165444">
    <property type="component" value="Unassembled WGS sequence"/>
</dbReference>
<feature type="domain" description="ComEC/Rec2-related protein" evidence="7">
    <location>
        <begin position="125"/>
        <end position="392"/>
    </location>
</feature>
<feature type="transmembrane region" description="Helical" evidence="6">
    <location>
        <begin position="14"/>
        <end position="44"/>
    </location>
</feature>
<keyword evidence="9" id="KW-1185">Reference proteome</keyword>
<dbReference type="PANTHER" id="PTHR30619:SF1">
    <property type="entry name" value="RECOMBINATION PROTEIN 2"/>
    <property type="match status" value="1"/>
</dbReference>
<organism evidence="8 9">
    <name type="scientific">Parabacteroides faecalis</name>
    <dbReference type="NCBI Taxonomy" id="2924040"/>
    <lineage>
        <taxon>Bacteria</taxon>
        <taxon>Pseudomonadati</taxon>
        <taxon>Bacteroidota</taxon>
        <taxon>Bacteroidia</taxon>
        <taxon>Bacteroidales</taxon>
        <taxon>Tannerellaceae</taxon>
        <taxon>Parabacteroides</taxon>
    </lineage>
</organism>
<gene>
    <name evidence="8" type="ORF">MUN53_10820</name>
</gene>
<name>A0ABT0C2G4_9BACT</name>
<dbReference type="InterPro" id="IPR004477">
    <property type="entry name" value="ComEC_N"/>
</dbReference>
<protein>
    <submittedName>
        <fullName evidence="8">ComEC/Rec2 family competence protein</fullName>
    </submittedName>
</protein>
<comment type="subcellular location">
    <subcellularLocation>
        <location evidence="1">Cell membrane</location>
        <topology evidence="1">Multi-pass membrane protein</topology>
    </subcellularLocation>
</comment>
<evidence type="ECO:0000256" key="1">
    <source>
        <dbReference type="ARBA" id="ARBA00004651"/>
    </source>
</evidence>
<dbReference type="EMBL" id="JAKZMM010000026">
    <property type="protein sequence ID" value="MCJ2381100.1"/>
    <property type="molecule type" value="Genomic_DNA"/>
</dbReference>
<evidence type="ECO:0000256" key="4">
    <source>
        <dbReference type="ARBA" id="ARBA00022989"/>
    </source>
</evidence>
<keyword evidence="4 6" id="KW-1133">Transmembrane helix</keyword>
<dbReference type="InterPro" id="IPR052159">
    <property type="entry name" value="Competence_DNA_uptake"/>
</dbReference>
<feature type="transmembrane region" description="Helical" evidence="6">
    <location>
        <begin position="398"/>
        <end position="415"/>
    </location>
</feature>
<feature type="transmembrane region" description="Helical" evidence="6">
    <location>
        <begin position="64"/>
        <end position="81"/>
    </location>
</feature>
<evidence type="ECO:0000259" key="7">
    <source>
        <dbReference type="Pfam" id="PF03772"/>
    </source>
</evidence>
<dbReference type="Pfam" id="PF03772">
    <property type="entry name" value="Competence"/>
    <property type="match status" value="1"/>
</dbReference>
<feature type="transmembrane region" description="Helical" evidence="6">
    <location>
        <begin position="141"/>
        <end position="164"/>
    </location>
</feature>
<evidence type="ECO:0000256" key="5">
    <source>
        <dbReference type="ARBA" id="ARBA00023136"/>
    </source>
</evidence>
<accession>A0ABT0C2G4</accession>
<evidence type="ECO:0000256" key="2">
    <source>
        <dbReference type="ARBA" id="ARBA00022475"/>
    </source>
</evidence>
<reference evidence="8 9" key="1">
    <citation type="submission" date="2022-03" db="EMBL/GenBank/DDBJ databases">
        <title>Parabacteroides sp. nov. isolated from swine feces.</title>
        <authorList>
            <person name="Bak J.E."/>
        </authorList>
    </citation>
    <scope>NUCLEOTIDE SEQUENCE [LARGE SCALE GENOMIC DNA]</scope>
    <source>
        <strain evidence="8 9">AGMB00274</strain>
    </source>
</reference>
<evidence type="ECO:0000313" key="8">
    <source>
        <dbReference type="EMBL" id="MCJ2381100.1"/>
    </source>
</evidence>
<feature type="transmembrane region" description="Helical" evidence="6">
    <location>
        <begin position="282"/>
        <end position="302"/>
    </location>
</feature>
<sequence>MTKELRKRPFARPLFVWLCGICISVYVPFECAAIGLGCICLSLMFFSRNVQREKSLYGERWQWGTWYLLLLLALSCGYVYYRLKTNHSFYYADWLEWCQLWQRELLEPIDLLDLSEWKKNVLATLTLGYRQELEGSVRERFSLAGAAHILAVSGFHVGVVYSFLRLCLFPLSDKSRLRYLKAVLLLVSIWLFAAITGLAASAVRAAWMLSLYLIGVTIRKKRDSYNTWCATAFCMLVYNPFYLFDIGFQLSFLAVLSIFFFYRRIASLFQLRNPFIRIPWDWFAISLAAQIGTFPLCLYYFGEMSSVSLLAALPVSFFSILIIPLALVWIVLVKQGWVCMPLHEMTSWLTDTFCSFVDRIGRVDPVTPAEPLSVFMLFEVYLSLLFLCFYIREKYPRYLVTALFFFFLFSASMLIERIS</sequence>
<feature type="transmembrane region" description="Helical" evidence="6">
    <location>
        <begin position="241"/>
        <end position="262"/>
    </location>
</feature>
<dbReference type="NCBIfam" id="TIGR00360">
    <property type="entry name" value="ComEC_N-term"/>
    <property type="match status" value="1"/>
</dbReference>
<evidence type="ECO:0000256" key="6">
    <source>
        <dbReference type="SAM" id="Phobius"/>
    </source>
</evidence>
<keyword evidence="3 6" id="KW-0812">Transmembrane</keyword>
<evidence type="ECO:0000313" key="9">
    <source>
        <dbReference type="Proteomes" id="UP001165444"/>
    </source>
</evidence>
<keyword evidence="2" id="KW-1003">Cell membrane</keyword>